<dbReference type="STRING" id="1886670.PTI45_03786"/>
<reference evidence="2 3" key="1">
    <citation type="submission" date="2016-08" db="EMBL/GenBank/DDBJ databases">
        <title>Genome sequencing of Paenibacillus sp. TI45-13ar, isolated from Korean traditional nuruk.</title>
        <authorList>
            <person name="Kim S.-J."/>
        </authorList>
    </citation>
    <scope>NUCLEOTIDE SEQUENCE [LARGE SCALE GENOMIC DNA]</scope>
    <source>
        <strain evidence="2 3">TI45-13ar</strain>
    </source>
</reference>
<dbReference type="GO" id="GO:0016740">
    <property type="term" value="F:transferase activity"/>
    <property type="evidence" value="ECO:0007669"/>
    <property type="project" value="UniProtKB-KW"/>
</dbReference>
<feature type="domain" description="VOC" evidence="1">
    <location>
        <begin position="1"/>
        <end position="102"/>
    </location>
</feature>
<organism evidence="2 3">
    <name type="scientific">Paenibacillus nuruki</name>
    <dbReference type="NCBI Taxonomy" id="1886670"/>
    <lineage>
        <taxon>Bacteria</taxon>
        <taxon>Bacillati</taxon>
        <taxon>Bacillota</taxon>
        <taxon>Bacilli</taxon>
        <taxon>Bacillales</taxon>
        <taxon>Paenibacillaceae</taxon>
        <taxon>Paenibacillus</taxon>
    </lineage>
</organism>
<dbReference type="InterPro" id="IPR037523">
    <property type="entry name" value="VOC_core"/>
</dbReference>
<evidence type="ECO:0000313" key="2">
    <source>
        <dbReference type="EMBL" id="ODP26849.1"/>
    </source>
</evidence>
<accession>A0A1E3KZ80</accession>
<evidence type="ECO:0000259" key="1">
    <source>
        <dbReference type="PROSITE" id="PS51819"/>
    </source>
</evidence>
<comment type="caution">
    <text evidence="2">The sequence shown here is derived from an EMBL/GenBank/DDBJ whole genome shotgun (WGS) entry which is preliminary data.</text>
</comment>
<evidence type="ECO:0000313" key="3">
    <source>
        <dbReference type="Proteomes" id="UP000094578"/>
    </source>
</evidence>
<gene>
    <name evidence="2" type="primary">fosB</name>
    <name evidence="2" type="ORF">PTI45_03786</name>
</gene>
<proteinExistence type="predicted"/>
<sequence length="113" mass="13224">MTFYINVFAVQPLLVKPKTVYFEIAGIWLALNLQEDIPRQEIHQSYTHIAFSAKEKDLDTLRARLQRAGATIEEGRQRNPEGEGQSIYFRDPDGHLLEFHTGTLEQRLDYYRK</sequence>
<dbReference type="EC" id="2.5.1.-" evidence="2"/>
<dbReference type="PROSITE" id="PS51819">
    <property type="entry name" value="VOC"/>
    <property type="match status" value="1"/>
</dbReference>
<dbReference type="InterPro" id="IPR004360">
    <property type="entry name" value="Glyas_Fos-R_dOase_dom"/>
</dbReference>
<dbReference type="SUPFAM" id="SSF54593">
    <property type="entry name" value="Glyoxalase/Bleomycin resistance protein/Dihydroxybiphenyl dioxygenase"/>
    <property type="match status" value="1"/>
</dbReference>
<protein>
    <submittedName>
        <fullName evidence="2">Metallothiol transferase FosB</fullName>
        <ecNumber evidence="2">2.5.1.-</ecNumber>
    </submittedName>
</protein>
<name>A0A1E3KZ80_9BACL</name>
<dbReference type="EMBL" id="MDER01000072">
    <property type="protein sequence ID" value="ODP26849.1"/>
    <property type="molecule type" value="Genomic_DNA"/>
</dbReference>
<dbReference type="InterPro" id="IPR029068">
    <property type="entry name" value="Glyas_Bleomycin-R_OHBP_Dase"/>
</dbReference>
<keyword evidence="3" id="KW-1185">Reference proteome</keyword>
<dbReference type="Pfam" id="PF00903">
    <property type="entry name" value="Glyoxalase"/>
    <property type="match status" value="1"/>
</dbReference>
<dbReference type="Gene3D" id="3.10.180.10">
    <property type="entry name" value="2,3-Dihydroxybiphenyl 1,2-Dioxygenase, domain 1"/>
    <property type="match status" value="1"/>
</dbReference>
<keyword evidence="2" id="KW-0808">Transferase</keyword>
<dbReference type="PATRIC" id="fig|1886670.3.peg.3811"/>
<dbReference type="Proteomes" id="UP000094578">
    <property type="component" value="Unassembled WGS sequence"/>
</dbReference>
<dbReference type="AlphaFoldDB" id="A0A1E3KZ80"/>